<evidence type="ECO:0000313" key="2">
    <source>
        <dbReference type="Proteomes" id="UP000593578"/>
    </source>
</evidence>
<reference evidence="1 2" key="1">
    <citation type="journal article" date="2019" name="Genome Biol. Evol.">
        <title>Insights into the evolution of the New World diploid cottons (Gossypium, subgenus Houzingenia) based on genome sequencing.</title>
        <authorList>
            <person name="Grover C.E."/>
            <person name="Arick M.A. 2nd"/>
            <person name="Thrash A."/>
            <person name="Conover J.L."/>
            <person name="Sanders W.S."/>
            <person name="Peterson D.G."/>
            <person name="Frelichowski J.E."/>
            <person name="Scheffler J.A."/>
            <person name="Scheffler B.E."/>
            <person name="Wendel J.F."/>
        </authorList>
    </citation>
    <scope>NUCLEOTIDE SEQUENCE [LARGE SCALE GENOMIC DNA]</scope>
    <source>
        <strain evidence="1">8</strain>
        <tissue evidence="1">Leaf</tissue>
    </source>
</reference>
<accession>A0A7J8PYE5</accession>
<name>A0A7J8PYE5_GOSRA</name>
<protein>
    <submittedName>
        <fullName evidence="1">Uncharacterized protein</fullName>
    </submittedName>
</protein>
<dbReference type="Proteomes" id="UP000593578">
    <property type="component" value="Unassembled WGS sequence"/>
</dbReference>
<dbReference type="AlphaFoldDB" id="A0A7J8PYE5"/>
<gene>
    <name evidence="1" type="ORF">Gorai_011218</name>
</gene>
<evidence type="ECO:0000313" key="1">
    <source>
        <dbReference type="EMBL" id="MBA0594309.1"/>
    </source>
</evidence>
<sequence>RKRALSLVRVFLFSLYSLTEISRLTVFTTSRSVTYKARFHNFKVRSHLLPASKRDRFRNSTRSFNF</sequence>
<proteinExistence type="predicted"/>
<comment type="caution">
    <text evidence="1">The sequence shown here is derived from an EMBL/GenBank/DDBJ whole genome shotgun (WGS) entry which is preliminary data.</text>
</comment>
<feature type="non-terminal residue" evidence="1">
    <location>
        <position position="66"/>
    </location>
</feature>
<dbReference type="EMBL" id="JABEZZ010000009">
    <property type="protein sequence ID" value="MBA0594309.1"/>
    <property type="molecule type" value="Genomic_DNA"/>
</dbReference>
<organism evidence="1 2">
    <name type="scientific">Gossypium raimondii</name>
    <name type="common">Peruvian cotton</name>
    <name type="synonym">Gossypium klotzschianum subsp. raimondii</name>
    <dbReference type="NCBI Taxonomy" id="29730"/>
    <lineage>
        <taxon>Eukaryota</taxon>
        <taxon>Viridiplantae</taxon>
        <taxon>Streptophyta</taxon>
        <taxon>Embryophyta</taxon>
        <taxon>Tracheophyta</taxon>
        <taxon>Spermatophyta</taxon>
        <taxon>Magnoliopsida</taxon>
        <taxon>eudicotyledons</taxon>
        <taxon>Gunneridae</taxon>
        <taxon>Pentapetalae</taxon>
        <taxon>rosids</taxon>
        <taxon>malvids</taxon>
        <taxon>Malvales</taxon>
        <taxon>Malvaceae</taxon>
        <taxon>Malvoideae</taxon>
        <taxon>Gossypium</taxon>
    </lineage>
</organism>